<dbReference type="OrthoDB" id="9815372at2"/>
<dbReference type="STRING" id="314278.NB231_04755"/>
<organism evidence="2 3">
    <name type="scientific">Nitrococcus mobilis Nb-231</name>
    <dbReference type="NCBI Taxonomy" id="314278"/>
    <lineage>
        <taxon>Bacteria</taxon>
        <taxon>Pseudomonadati</taxon>
        <taxon>Pseudomonadota</taxon>
        <taxon>Gammaproteobacteria</taxon>
        <taxon>Chromatiales</taxon>
        <taxon>Ectothiorhodospiraceae</taxon>
        <taxon>Nitrococcus</taxon>
    </lineage>
</organism>
<keyword evidence="3" id="KW-1185">Reference proteome</keyword>
<accession>A4BQ35</accession>
<evidence type="ECO:0000259" key="1">
    <source>
        <dbReference type="SMART" id="SM00507"/>
    </source>
</evidence>
<evidence type="ECO:0000313" key="2">
    <source>
        <dbReference type="EMBL" id="EAR22190.1"/>
    </source>
</evidence>
<evidence type="ECO:0000313" key="3">
    <source>
        <dbReference type="Proteomes" id="UP000003374"/>
    </source>
</evidence>
<dbReference type="EMBL" id="AAOF01000004">
    <property type="protein sequence ID" value="EAR22190.1"/>
    <property type="molecule type" value="Genomic_DNA"/>
</dbReference>
<dbReference type="eggNOG" id="COG1403">
    <property type="taxonomic scope" value="Bacteria"/>
</dbReference>
<dbReference type="SMART" id="SM00507">
    <property type="entry name" value="HNHc"/>
    <property type="match status" value="1"/>
</dbReference>
<proteinExistence type="predicted"/>
<gene>
    <name evidence="2" type="ORF">NB231_04755</name>
</gene>
<feature type="domain" description="HNH nuclease" evidence="1">
    <location>
        <begin position="203"/>
        <end position="255"/>
    </location>
</feature>
<comment type="caution">
    <text evidence="2">The sequence shown here is derived from an EMBL/GenBank/DDBJ whole genome shotgun (WGS) entry which is preliminary data.</text>
</comment>
<dbReference type="Proteomes" id="UP000003374">
    <property type="component" value="Unassembled WGS sequence"/>
</dbReference>
<dbReference type="HOGENOM" id="CLU_065126_0_0_6"/>
<protein>
    <recommendedName>
        <fullName evidence="1">HNH nuclease domain-containing protein</fullName>
    </recommendedName>
</protein>
<dbReference type="AlphaFoldDB" id="A4BQ35"/>
<dbReference type="InterPro" id="IPR003615">
    <property type="entry name" value="HNH_nuc"/>
</dbReference>
<name>A4BQ35_9GAMM</name>
<reference evidence="2 3" key="1">
    <citation type="submission" date="2006-02" db="EMBL/GenBank/DDBJ databases">
        <authorList>
            <person name="Waterbury J."/>
            <person name="Ferriera S."/>
            <person name="Johnson J."/>
            <person name="Kravitz S."/>
            <person name="Halpern A."/>
            <person name="Remington K."/>
            <person name="Beeson K."/>
            <person name="Tran B."/>
            <person name="Rogers Y.-H."/>
            <person name="Friedman R."/>
            <person name="Venter J.C."/>
        </authorList>
    </citation>
    <scope>NUCLEOTIDE SEQUENCE [LARGE SCALE GENOMIC DNA]</scope>
    <source>
        <strain evidence="2 3">Nb-231</strain>
    </source>
</reference>
<dbReference type="CDD" id="cd00085">
    <property type="entry name" value="HNHc"/>
    <property type="match status" value="1"/>
</dbReference>
<dbReference type="RefSeq" id="WP_005000168.1">
    <property type="nucleotide sequence ID" value="NZ_CH672427.1"/>
</dbReference>
<sequence>MKRLNVDLSGLQEAARLMGAEPVELSIEREMPPPPIIGCELEKGVELPDLAEVESDNGLLGYKGRQILLYIQDHGPNVAVALEDGYQGRRFHVADCKTLKNMRAKGRYERFVVTNRRDGEFYVFGKDWYTGQKNEGYARLWVCQNCLNSLNYKGAQRRNVRDIAQSFDIEEFFSIYSSFFAHLPSRYAGDGTQEDYTQDWHRVAARYKADQDFRCQSCKVDLSTQKRLLHVHHENGVKSDNRRANLRTLCAACHREQADHGHMFVAHKDMRTINRLRQRQGVMEDLGWSEVFKFCDPALHGVLDAYRARGVKMPEVSYDVQDATKAVVANLEIAWPREKMGVAISAADRDAARKAGWKAFSMIDALRT</sequence>